<keyword evidence="2" id="KW-1185">Reference proteome</keyword>
<evidence type="ECO:0000313" key="2">
    <source>
        <dbReference type="Proteomes" id="UP001497522"/>
    </source>
</evidence>
<name>A0ABP1C0J3_9BRYO</name>
<dbReference type="EMBL" id="OZ023710">
    <property type="protein sequence ID" value="CAK9882283.1"/>
    <property type="molecule type" value="Genomic_DNA"/>
</dbReference>
<reference evidence="1" key="1">
    <citation type="submission" date="2024-03" db="EMBL/GenBank/DDBJ databases">
        <authorList>
            <consortium name="ELIXIR-Norway"/>
            <consortium name="Elixir Norway"/>
        </authorList>
    </citation>
    <scope>NUCLEOTIDE SEQUENCE</scope>
</reference>
<sequence>MECGFEHVQKAWLLGHFSVYYCKGKNGECIPNHTIQDKVHTENVWSGVSEQVVLSLVCMLTIILQKSQTKMLQKWIPSCNSNIYRR</sequence>
<evidence type="ECO:0000313" key="1">
    <source>
        <dbReference type="EMBL" id="CAK9882283.1"/>
    </source>
</evidence>
<gene>
    <name evidence="1" type="ORF">CSSPJE1EN2_LOCUS23639</name>
</gene>
<dbReference type="Proteomes" id="UP001497522">
    <property type="component" value="Chromosome 9"/>
</dbReference>
<accession>A0ABP1C0J3</accession>
<organism evidence="1 2">
    <name type="scientific">Sphagnum jensenii</name>
    <dbReference type="NCBI Taxonomy" id="128206"/>
    <lineage>
        <taxon>Eukaryota</taxon>
        <taxon>Viridiplantae</taxon>
        <taxon>Streptophyta</taxon>
        <taxon>Embryophyta</taxon>
        <taxon>Bryophyta</taxon>
        <taxon>Sphagnophytina</taxon>
        <taxon>Sphagnopsida</taxon>
        <taxon>Sphagnales</taxon>
        <taxon>Sphagnaceae</taxon>
        <taxon>Sphagnum</taxon>
    </lineage>
</organism>
<proteinExistence type="predicted"/>
<protein>
    <submittedName>
        <fullName evidence="1">Uncharacterized protein</fullName>
    </submittedName>
</protein>